<name>A0AA37IAJ6_9BURK</name>
<dbReference type="AlphaFoldDB" id="A0AA37IAJ6"/>
<accession>A0AA37IAJ6</accession>
<dbReference type="SUPFAM" id="SSF55874">
    <property type="entry name" value="ATPase domain of HSP90 chaperone/DNA topoisomerase II/histidine kinase"/>
    <property type="match status" value="1"/>
</dbReference>
<evidence type="ECO:0000313" key="2">
    <source>
        <dbReference type="Proteomes" id="UP001055111"/>
    </source>
</evidence>
<dbReference type="Proteomes" id="UP001055111">
    <property type="component" value="Unassembled WGS sequence"/>
</dbReference>
<evidence type="ECO:0008006" key="3">
    <source>
        <dbReference type="Google" id="ProtNLM"/>
    </source>
</evidence>
<dbReference type="EMBL" id="BPUS01000006">
    <property type="protein sequence ID" value="GJH26376.1"/>
    <property type="molecule type" value="Genomic_DNA"/>
</dbReference>
<organism evidence="1 2">
    <name type="scientific">Caballeronia novacaledonica</name>
    <dbReference type="NCBI Taxonomy" id="1544861"/>
    <lineage>
        <taxon>Bacteria</taxon>
        <taxon>Pseudomonadati</taxon>
        <taxon>Pseudomonadota</taxon>
        <taxon>Betaproteobacteria</taxon>
        <taxon>Burkholderiales</taxon>
        <taxon>Burkholderiaceae</taxon>
        <taxon>Caballeronia</taxon>
    </lineage>
</organism>
<evidence type="ECO:0000313" key="1">
    <source>
        <dbReference type="EMBL" id="GJH26376.1"/>
    </source>
</evidence>
<sequence length="106" mass="11467">MTFVIVLHLSPSHESQADIVLRRVTRMPVSQVTGTPEFLPKVFDMFSQAEGSVERDSGGLGIGLSLSSNWRKCMAEGSKGNRPGSVEAPASGCGCPRIRLLPRARR</sequence>
<proteinExistence type="predicted"/>
<reference evidence="1" key="1">
    <citation type="submission" date="2022-09" db="EMBL/GenBank/DDBJ databases">
        <title>Isolation and characterization of 3-chlorobenzoate degrading bacteria from soils in Shizuoka.</title>
        <authorList>
            <person name="Ifat A."/>
            <person name="Ogawa N."/>
            <person name="Kimbara K."/>
            <person name="Moriuchi R."/>
            <person name="Dohra H."/>
            <person name="Shintani M."/>
        </authorList>
    </citation>
    <scope>NUCLEOTIDE SEQUENCE</scope>
    <source>
        <strain evidence="1">19CS4-2</strain>
    </source>
</reference>
<gene>
    <name evidence="1" type="ORF">CBA19CS42_17690</name>
</gene>
<dbReference type="InterPro" id="IPR036890">
    <property type="entry name" value="HATPase_C_sf"/>
</dbReference>
<comment type="caution">
    <text evidence="1">The sequence shown here is derived from an EMBL/GenBank/DDBJ whole genome shotgun (WGS) entry which is preliminary data.</text>
</comment>
<protein>
    <recommendedName>
        <fullName evidence="3">Histidine kinase</fullName>
    </recommendedName>
</protein>